<feature type="region of interest" description="Disordered" evidence="1">
    <location>
        <begin position="42"/>
        <end position="67"/>
    </location>
</feature>
<comment type="caution">
    <text evidence="2">The sequence shown here is derived from an EMBL/GenBank/DDBJ whole genome shotgun (WGS) entry which is preliminary data.</text>
</comment>
<dbReference type="Proteomes" id="UP001596297">
    <property type="component" value="Unassembled WGS sequence"/>
</dbReference>
<name>A0ABW1YDB0_9DEIO</name>
<proteinExistence type="predicted"/>
<keyword evidence="3" id="KW-1185">Reference proteome</keyword>
<evidence type="ECO:0000256" key="1">
    <source>
        <dbReference type="SAM" id="MobiDB-lite"/>
    </source>
</evidence>
<dbReference type="EMBL" id="JBHSWD010000001">
    <property type="protein sequence ID" value="MFC6591227.1"/>
    <property type="molecule type" value="Genomic_DNA"/>
</dbReference>
<protein>
    <submittedName>
        <fullName evidence="2">Uncharacterized protein</fullName>
    </submittedName>
</protein>
<evidence type="ECO:0000313" key="2">
    <source>
        <dbReference type="EMBL" id="MFC6591227.1"/>
    </source>
</evidence>
<reference evidence="3" key="1">
    <citation type="journal article" date="2019" name="Int. J. Syst. Evol. Microbiol.">
        <title>The Global Catalogue of Microorganisms (GCM) 10K type strain sequencing project: providing services to taxonomists for standard genome sequencing and annotation.</title>
        <authorList>
            <consortium name="The Broad Institute Genomics Platform"/>
            <consortium name="The Broad Institute Genome Sequencing Center for Infectious Disease"/>
            <person name="Wu L."/>
            <person name="Ma J."/>
        </authorList>
    </citation>
    <scope>NUCLEOTIDE SEQUENCE [LARGE SCALE GENOMIC DNA]</scope>
    <source>
        <strain evidence="3">CGMCC 1.15772</strain>
    </source>
</reference>
<accession>A0ABW1YDB0</accession>
<organism evidence="2 3">
    <name type="scientific">Deinococcus lacus</name>
    <dbReference type="NCBI Taxonomy" id="392561"/>
    <lineage>
        <taxon>Bacteria</taxon>
        <taxon>Thermotogati</taxon>
        <taxon>Deinococcota</taxon>
        <taxon>Deinococci</taxon>
        <taxon>Deinococcales</taxon>
        <taxon>Deinococcaceae</taxon>
        <taxon>Deinococcus</taxon>
    </lineage>
</organism>
<sequence>MPSCGCLGCGGLLAALLAAVLGWFIFVAPVIGALTGSLGDTVTTQTQTQPPPQSPAEAPERSPGAALSRAEVEAFVRIRRDIRRALGDSFAQLEPVWAQVQAGQNPDLMTAVRVVRELGSGVQDARRAHLAGLEREGMTLERYGEVRGTVNRALGIPEVDFAGALGELGRAQGEQRIPDIASRVKVASPAEKALIAPFSRELSVTAPVSLLGL</sequence>
<dbReference type="RefSeq" id="WP_380082233.1">
    <property type="nucleotide sequence ID" value="NZ_JBHSWD010000001.1"/>
</dbReference>
<evidence type="ECO:0000313" key="3">
    <source>
        <dbReference type="Proteomes" id="UP001596297"/>
    </source>
</evidence>
<gene>
    <name evidence="2" type="ORF">ACFP81_03740</name>
</gene>